<dbReference type="GO" id="GO:0005737">
    <property type="term" value="C:cytoplasm"/>
    <property type="evidence" value="ECO:0007669"/>
    <property type="project" value="UniProtKB-ARBA"/>
</dbReference>
<dbReference type="InterPro" id="IPR051259">
    <property type="entry name" value="rRNA_Methyltransferase"/>
</dbReference>
<dbReference type="PANTHER" id="PTHR43191">
    <property type="entry name" value="RRNA METHYLTRANSFERASE 3"/>
    <property type="match status" value="1"/>
</dbReference>
<dbReference type="EMBL" id="SDMQ01000008">
    <property type="protein sequence ID" value="TBT84365.1"/>
    <property type="molecule type" value="Genomic_DNA"/>
</dbReference>
<evidence type="ECO:0000256" key="1">
    <source>
        <dbReference type="ARBA" id="ARBA00007228"/>
    </source>
</evidence>
<evidence type="ECO:0000259" key="4">
    <source>
        <dbReference type="SMART" id="SM00967"/>
    </source>
</evidence>
<keyword evidence="6" id="KW-1185">Reference proteome</keyword>
<comment type="similarity">
    <text evidence="1">Belongs to the class IV-like SAM-binding methyltransferase superfamily. RNA methyltransferase TrmH family.</text>
</comment>
<accession>A0A4Q9KD31</accession>
<dbReference type="GO" id="GO:0032259">
    <property type="term" value="P:methylation"/>
    <property type="evidence" value="ECO:0007669"/>
    <property type="project" value="UniProtKB-KW"/>
</dbReference>
<dbReference type="InterPro" id="IPR029028">
    <property type="entry name" value="Alpha/beta_knot_MTases"/>
</dbReference>
<evidence type="ECO:0000256" key="2">
    <source>
        <dbReference type="ARBA" id="ARBA00022603"/>
    </source>
</evidence>
<name>A0A4Q9KD31_9ACTN</name>
<dbReference type="SUPFAM" id="SSF55315">
    <property type="entry name" value="L30e-like"/>
    <property type="match status" value="1"/>
</dbReference>
<dbReference type="Proteomes" id="UP000292373">
    <property type="component" value="Unassembled WGS sequence"/>
</dbReference>
<protein>
    <submittedName>
        <fullName evidence="5">RNA methyltransferase</fullName>
    </submittedName>
</protein>
<evidence type="ECO:0000256" key="3">
    <source>
        <dbReference type="ARBA" id="ARBA00022679"/>
    </source>
</evidence>
<dbReference type="SUPFAM" id="SSF75217">
    <property type="entry name" value="alpha/beta knot"/>
    <property type="match status" value="1"/>
</dbReference>
<dbReference type="InterPro" id="IPR029064">
    <property type="entry name" value="Ribosomal_eL30-like_sf"/>
</dbReference>
<dbReference type="OrthoDB" id="9794400at2"/>
<keyword evidence="2 5" id="KW-0489">Methyltransferase</keyword>
<proteinExistence type="inferred from homology"/>
<dbReference type="InterPro" id="IPR053888">
    <property type="entry name" value="MRM3-like_sub_bind"/>
</dbReference>
<dbReference type="GO" id="GO:0006396">
    <property type="term" value="P:RNA processing"/>
    <property type="evidence" value="ECO:0007669"/>
    <property type="project" value="InterPro"/>
</dbReference>
<evidence type="ECO:0000313" key="6">
    <source>
        <dbReference type="Proteomes" id="UP000292373"/>
    </source>
</evidence>
<dbReference type="InterPro" id="IPR029026">
    <property type="entry name" value="tRNA_m1G_MTases_N"/>
</dbReference>
<dbReference type="InterPro" id="IPR001537">
    <property type="entry name" value="SpoU_MeTrfase"/>
</dbReference>
<reference evidence="5 6" key="1">
    <citation type="submission" date="2019-01" db="EMBL/GenBank/DDBJ databases">
        <title>Lactibacter flavus gen. nov., sp. nov., a novel bacterium of the family Propionibacteriaceae isolated from raw milk and dairy products.</title>
        <authorList>
            <person name="Huptas C."/>
            <person name="Wenning M."/>
            <person name="Breitenwieser F."/>
            <person name="Doll E."/>
            <person name="Von Neubeck M."/>
            <person name="Busse H.-J."/>
            <person name="Scherer S."/>
        </authorList>
    </citation>
    <scope>NUCLEOTIDE SEQUENCE [LARGE SCALE GENOMIC DNA]</scope>
    <source>
        <strain evidence="5 6">KCTC 33808</strain>
    </source>
</reference>
<dbReference type="SMART" id="SM00967">
    <property type="entry name" value="SpoU_sub_bind"/>
    <property type="match status" value="1"/>
</dbReference>
<dbReference type="Pfam" id="PF22435">
    <property type="entry name" value="MRM3-like_sub_bind"/>
    <property type="match status" value="1"/>
</dbReference>
<dbReference type="CDD" id="cd18095">
    <property type="entry name" value="SpoU-like_rRNA-MTase"/>
    <property type="match status" value="1"/>
</dbReference>
<dbReference type="Pfam" id="PF00588">
    <property type="entry name" value="SpoU_methylase"/>
    <property type="match status" value="1"/>
</dbReference>
<organism evidence="5 6">
    <name type="scientific">Propioniciclava sinopodophylli</name>
    <dbReference type="NCBI Taxonomy" id="1837344"/>
    <lineage>
        <taxon>Bacteria</taxon>
        <taxon>Bacillati</taxon>
        <taxon>Actinomycetota</taxon>
        <taxon>Actinomycetes</taxon>
        <taxon>Propionibacteriales</taxon>
        <taxon>Propionibacteriaceae</taxon>
        <taxon>Propioniciclava</taxon>
    </lineage>
</organism>
<feature type="domain" description="RNA 2-O ribose methyltransferase substrate binding" evidence="4">
    <location>
        <begin position="35"/>
        <end position="109"/>
    </location>
</feature>
<dbReference type="GO" id="GO:0003723">
    <property type="term" value="F:RNA binding"/>
    <property type="evidence" value="ECO:0007669"/>
    <property type="project" value="InterPro"/>
</dbReference>
<dbReference type="PANTHER" id="PTHR43191:SF2">
    <property type="entry name" value="RRNA METHYLTRANSFERASE 3, MITOCHONDRIAL"/>
    <property type="match status" value="1"/>
</dbReference>
<comment type="caution">
    <text evidence="5">The sequence shown here is derived from an EMBL/GenBank/DDBJ whole genome shotgun (WGS) entry which is preliminary data.</text>
</comment>
<dbReference type="InterPro" id="IPR013123">
    <property type="entry name" value="SpoU_subst-bd"/>
</dbReference>
<gene>
    <name evidence="5" type="ORF">ET989_09500</name>
</gene>
<dbReference type="AlphaFoldDB" id="A0A4Q9KD31"/>
<evidence type="ECO:0000313" key="5">
    <source>
        <dbReference type="EMBL" id="TBT84365.1"/>
    </source>
</evidence>
<dbReference type="RefSeq" id="WP_131168294.1">
    <property type="nucleotide sequence ID" value="NZ_SDMQ01000008.1"/>
</dbReference>
<keyword evidence="3 5" id="KW-0808">Transferase</keyword>
<sequence length="287" mass="30962">MTTDRIELDEPSQAVLREARRLLRRKERKEIGEFLVEGRQAVREALKAPGVVKWLFIRWASAHDNVDLVELARESDVPVYAVSEQNLATMSDTVTPQGVIAVARNIDVSLSEVLGTKRKDPSKEKKKHRRKDVGLIVICAQIRDPGNAGTVIRCADAFGADAVILSTDSVEVYNPKTVRASVGSIFHLPIVTGVDLEQAIDACRAAGLQVFATDGEAGVDLSDLDAELSRPTAWVMGNEAWGLPSEHLALADNTVAVPIYGHAESLNLATAAAICLYASASAQRASN</sequence>
<dbReference type="Gene3D" id="3.30.1330.30">
    <property type="match status" value="1"/>
</dbReference>
<dbReference type="GO" id="GO:0008173">
    <property type="term" value="F:RNA methyltransferase activity"/>
    <property type="evidence" value="ECO:0007669"/>
    <property type="project" value="InterPro"/>
</dbReference>
<dbReference type="Gene3D" id="3.40.1280.10">
    <property type="match status" value="1"/>
</dbReference>